<organism evidence="1 2">
    <name type="scientific">Anaerocolumna jejuensis DSM 15929</name>
    <dbReference type="NCBI Taxonomy" id="1121322"/>
    <lineage>
        <taxon>Bacteria</taxon>
        <taxon>Bacillati</taxon>
        <taxon>Bacillota</taxon>
        <taxon>Clostridia</taxon>
        <taxon>Lachnospirales</taxon>
        <taxon>Lachnospiraceae</taxon>
        <taxon>Anaerocolumna</taxon>
    </lineage>
</organism>
<reference evidence="1 2" key="1">
    <citation type="submission" date="2016-11" db="EMBL/GenBank/DDBJ databases">
        <authorList>
            <person name="Jaros S."/>
            <person name="Januszkiewicz K."/>
            <person name="Wedrychowicz H."/>
        </authorList>
    </citation>
    <scope>NUCLEOTIDE SEQUENCE [LARGE SCALE GENOMIC DNA]</scope>
    <source>
        <strain evidence="1 2">DSM 15929</strain>
    </source>
</reference>
<proteinExistence type="predicted"/>
<dbReference type="EMBL" id="FRAC01000007">
    <property type="protein sequence ID" value="SHJ77134.1"/>
    <property type="molecule type" value="Genomic_DNA"/>
</dbReference>
<sequence>MQRKLLIASVFLNIIFLSLFIILGVNHYTNQSAEAQVNKLVTEGAPISPSEGISVKGTPVIVSGAEKTAVTNNSAKLDSTPYYYSDLMENPIDQAYLSLVTDQSYCQIEFRNFQERYYEIWEEEYHKVLNILKNKAEYPKDKEDIEKFDKNVEKFYENNKDFFESAVLKDYSTDPSLPEKNSWGNGTRDKLIEIKGKLYRDACIQIITLLEKGDYNFPEKVDFIKESSGDIEY</sequence>
<keyword evidence="2" id="KW-1185">Reference proteome</keyword>
<evidence type="ECO:0000313" key="2">
    <source>
        <dbReference type="Proteomes" id="UP000184386"/>
    </source>
</evidence>
<dbReference type="STRING" id="1121322.SAMN02745136_00794"/>
<dbReference type="RefSeq" id="WP_073273182.1">
    <property type="nucleotide sequence ID" value="NZ_FRAC01000007.1"/>
</dbReference>
<protein>
    <submittedName>
        <fullName evidence="1">Uncharacterized protein</fullName>
    </submittedName>
</protein>
<gene>
    <name evidence="1" type="ORF">SAMN02745136_00794</name>
</gene>
<name>A0A1M6M124_9FIRM</name>
<dbReference type="Proteomes" id="UP000184386">
    <property type="component" value="Unassembled WGS sequence"/>
</dbReference>
<dbReference type="AlphaFoldDB" id="A0A1M6M124"/>
<evidence type="ECO:0000313" key="1">
    <source>
        <dbReference type="EMBL" id="SHJ77134.1"/>
    </source>
</evidence>
<accession>A0A1M6M124</accession>